<dbReference type="InterPro" id="IPR002347">
    <property type="entry name" value="SDR_fam"/>
</dbReference>
<proteinExistence type="inferred from homology"/>
<dbReference type="PANTHER" id="PTHR43963:SF6">
    <property type="entry name" value="CHAIN DEHYDROGENASE FAMILY PROTEIN, PUTATIVE (AFU_ORTHOLOGUE AFUA_3G15350)-RELATED"/>
    <property type="match status" value="1"/>
</dbReference>
<evidence type="ECO:0000256" key="1">
    <source>
        <dbReference type="ARBA" id="ARBA00006484"/>
    </source>
</evidence>
<dbReference type="Pfam" id="PF00106">
    <property type="entry name" value="adh_short"/>
    <property type="match status" value="1"/>
</dbReference>
<comment type="similarity">
    <text evidence="1 4">Belongs to the short-chain dehydrogenases/reductases (SDR) family.</text>
</comment>
<dbReference type="PANTHER" id="PTHR43963">
    <property type="entry name" value="CARBONYL REDUCTASE 1-RELATED"/>
    <property type="match status" value="1"/>
</dbReference>
<evidence type="ECO:0000256" key="3">
    <source>
        <dbReference type="ARBA" id="ARBA00023002"/>
    </source>
</evidence>
<dbReference type="InterPro" id="IPR036291">
    <property type="entry name" value="NAD(P)-bd_dom_sf"/>
</dbReference>
<dbReference type="EMBL" id="MU006233">
    <property type="protein sequence ID" value="KAF2822919.1"/>
    <property type="molecule type" value="Genomic_DNA"/>
</dbReference>
<dbReference type="Proteomes" id="UP000799424">
    <property type="component" value="Unassembled WGS sequence"/>
</dbReference>
<sequence length="284" mass="29996">MPTKTILITGSNRGIGTGITQLLASTSHTPSLNILATSRSGIHLAIQPSHNSTIHYAKLDISSRASIAAFLHSHPARIDVLINNAGVNNNIGETPDSAAHTVKVNYCGTRDLCSALLERGGLWRVVNVSSAACQLSNYAPRVQEKFRNARSVADVDRLADSYIGAVCRGKQEELGWGKGVMSYQVSKALVNALTAVLAQQNPDVLVNCCCPGWVDTHMGGLVGGKPPKTVEEGARIPVRLAVGELGRGGDGDGGLGREETERVSGVYFANDGVVETGWGSVRGW</sequence>
<evidence type="ECO:0000256" key="4">
    <source>
        <dbReference type="RuleBase" id="RU000363"/>
    </source>
</evidence>
<dbReference type="PRINTS" id="PR00081">
    <property type="entry name" value="GDHRDH"/>
</dbReference>
<evidence type="ECO:0000313" key="6">
    <source>
        <dbReference type="Proteomes" id="UP000799424"/>
    </source>
</evidence>
<keyword evidence="3" id="KW-0560">Oxidoreductase</keyword>
<evidence type="ECO:0000256" key="2">
    <source>
        <dbReference type="ARBA" id="ARBA00022857"/>
    </source>
</evidence>
<dbReference type="GO" id="GO:0016491">
    <property type="term" value="F:oxidoreductase activity"/>
    <property type="evidence" value="ECO:0007669"/>
    <property type="project" value="UniProtKB-KW"/>
</dbReference>
<dbReference type="Gene3D" id="3.40.50.720">
    <property type="entry name" value="NAD(P)-binding Rossmann-like Domain"/>
    <property type="match status" value="1"/>
</dbReference>
<evidence type="ECO:0000313" key="5">
    <source>
        <dbReference type="EMBL" id="KAF2822919.1"/>
    </source>
</evidence>
<dbReference type="OrthoDB" id="191139at2759"/>
<keyword evidence="2" id="KW-0521">NADP</keyword>
<accession>A0A6A6ZQN9</accession>
<keyword evidence="6" id="KW-1185">Reference proteome</keyword>
<reference evidence="5" key="1">
    <citation type="journal article" date="2020" name="Stud. Mycol.">
        <title>101 Dothideomycetes genomes: a test case for predicting lifestyles and emergence of pathogens.</title>
        <authorList>
            <person name="Haridas S."/>
            <person name="Albert R."/>
            <person name="Binder M."/>
            <person name="Bloem J."/>
            <person name="Labutti K."/>
            <person name="Salamov A."/>
            <person name="Andreopoulos B."/>
            <person name="Baker S."/>
            <person name="Barry K."/>
            <person name="Bills G."/>
            <person name="Bluhm B."/>
            <person name="Cannon C."/>
            <person name="Castanera R."/>
            <person name="Culley D."/>
            <person name="Daum C."/>
            <person name="Ezra D."/>
            <person name="Gonzalez J."/>
            <person name="Henrissat B."/>
            <person name="Kuo A."/>
            <person name="Liang C."/>
            <person name="Lipzen A."/>
            <person name="Lutzoni F."/>
            <person name="Magnuson J."/>
            <person name="Mondo S."/>
            <person name="Nolan M."/>
            <person name="Ohm R."/>
            <person name="Pangilinan J."/>
            <person name="Park H.-J."/>
            <person name="Ramirez L."/>
            <person name="Alfaro M."/>
            <person name="Sun H."/>
            <person name="Tritt A."/>
            <person name="Yoshinaga Y."/>
            <person name="Zwiers L.-H."/>
            <person name="Turgeon B."/>
            <person name="Goodwin S."/>
            <person name="Spatafora J."/>
            <person name="Crous P."/>
            <person name="Grigoriev I."/>
        </authorList>
    </citation>
    <scope>NUCLEOTIDE SEQUENCE</scope>
    <source>
        <strain evidence="5">CBS 113818</strain>
    </source>
</reference>
<dbReference type="SUPFAM" id="SSF51735">
    <property type="entry name" value="NAD(P)-binding Rossmann-fold domains"/>
    <property type="match status" value="1"/>
</dbReference>
<dbReference type="PRINTS" id="PR00080">
    <property type="entry name" value="SDRFAMILY"/>
</dbReference>
<dbReference type="AlphaFoldDB" id="A0A6A6ZQN9"/>
<gene>
    <name evidence="5" type="ORF">CC86DRAFT_422957</name>
</gene>
<name>A0A6A6ZQN9_9PLEO</name>
<organism evidence="5 6">
    <name type="scientific">Ophiobolus disseminans</name>
    <dbReference type="NCBI Taxonomy" id="1469910"/>
    <lineage>
        <taxon>Eukaryota</taxon>
        <taxon>Fungi</taxon>
        <taxon>Dikarya</taxon>
        <taxon>Ascomycota</taxon>
        <taxon>Pezizomycotina</taxon>
        <taxon>Dothideomycetes</taxon>
        <taxon>Pleosporomycetidae</taxon>
        <taxon>Pleosporales</taxon>
        <taxon>Pleosporineae</taxon>
        <taxon>Phaeosphaeriaceae</taxon>
        <taxon>Ophiobolus</taxon>
    </lineage>
</organism>
<protein>
    <submittedName>
        <fullName evidence="5">NAD(P)-binding protein</fullName>
    </submittedName>
</protein>